<dbReference type="FunFam" id="3.30.70.270:FF:000001">
    <property type="entry name" value="Diguanylate cyclase domain protein"/>
    <property type="match status" value="1"/>
</dbReference>
<dbReference type="Pfam" id="PF00990">
    <property type="entry name" value="GGDEF"/>
    <property type="match status" value="1"/>
</dbReference>
<gene>
    <name evidence="6" type="ORF">EV696_10153</name>
</gene>
<dbReference type="InterPro" id="IPR000160">
    <property type="entry name" value="GGDEF_dom"/>
</dbReference>
<feature type="domain" description="GGDEF" evidence="5">
    <location>
        <begin position="171"/>
        <end position="302"/>
    </location>
</feature>
<dbReference type="PANTHER" id="PTHR45138">
    <property type="entry name" value="REGULATORY COMPONENTS OF SENSORY TRANSDUCTION SYSTEM"/>
    <property type="match status" value="1"/>
</dbReference>
<comment type="subcellular location">
    <subcellularLocation>
        <location evidence="2">Cell inner membrane</location>
    </subcellularLocation>
</comment>
<protein>
    <recommendedName>
        <fullName evidence="3">diguanylate cyclase</fullName>
        <ecNumber evidence="3">2.7.7.65</ecNumber>
    </recommendedName>
</protein>
<name>A0A4R6V4K9_9GAMM</name>
<dbReference type="EMBL" id="SNYM01000001">
    <property type="protein sequence ID" value="TDQ51084.1"/>
    <property type="molecule type" value="Genomic_DNA"/>
</dbReference>
<evidence type="ECO:0000256" key="2">
    <source>
        <dbReference type="ARBA" id="ARBA00004533"/>
    </source>
</evidence>
<dbReference type="NCBIfam" id="TIGR00254">
    <property type="entry name" value="GGDEF"/>
    <property type="match status" value="1"/>
</dbReference>
<dbReference type="PROSITE" id="PS50887">
    <property type="entry name" value="GGDEF"/>
    <property type="match status" value="1"/>
</dbReference>
<comment type="catalytic activity">
    <reaction evidence="4">
        <text>2 GTP = 3',3'-c-di-GMP + 2 diphosphate</text>
        <dbReference type="Rhea" id="RHEA:24898"/>
        <dbReference type="ChEBI" id="CHEBI:33019"/>
        <dbReference type="ChEBI" id="CHEBI:37565"/>
        <dbReference type="ChEBI" id="CHEBI:58805"/>
        <dbReference type="EC" id="2.7.7.65"/>
    </reaction>
</comment>
<organism evidence="6 7">
    <name type="scientific">Permianibacter aggregans</name>
    <dbReference type="NCBI Taxonomy" id="1510150"/>
    <lineage>
        <taxon>Bacteria</taxon>
        <taxon>Pseudomonadati</taxon>
        <taxon>Pseudomonadota</taxon>
        <taxon>Gammaproteobacteria</taxon>
        <taxon>Pseudomonadales</taxon>
        <taxon>Pseudomonadaceae</taxon>
        <taxon>Permianibacter</taxon>
    </lineage>
</organism>
<keyword evidence="7" id="KW-1185">Reference proteome</keyword>
<dbReference type="RefSeq" id="WP_133586940.1">
    <property type="nucleotide sequence ID" value="NZ_CP037953.1"/>
</dbReference>
<dbReference type="InterPro" id="IPR029787">
    <property type="entry name" value="Nucleotide_cyclase"/>
</dbReference>
<dbReference type="CDD" id="cd01949">
    <property type="entry name" value="GGDEF"/>
    <property type="match status" value="1"/>
</dbReference>
<dbReference type="AlphaFoldDB" id="A0A4R6V4K9"/>
<accession>A0A4R6V4K9</accession>
<evidence type="ECO:0000256" key="3">
    <source>
        <dbReference type="ARBA" id="ARBA00012528"/>
    </source>
</evidence>
<evidence type="ECO:0000313" key="7">
    <source>
        <dbReference type="Proteomes" id="UP000295375"/>
    </source>
</evidence>
<dbReference type="OrthoDB" id="9812260at2"/>
<evidence type="ECO:0000259" key="5">
    <source>
        <dbReference type="PROSITE" id="PS50887"/>
    </source>
</evidence>
<comment type="cofactor">
    <cofactor evidence="1">
        <name>Mg(2+)</name>
        <dbReference type="ChEBI" id="CHEBI:18420"/>
    </cofactor>
</comment>
<dbReference type="GO" id="GO:1902201">
    <property type="term" value="P:negative regulation of bacterial-type flagellum-dependent cell motility"/>
    <property type="evidence" value="ECO:0007669"/>
    <property type="project" value="TreeGrafter"/>
</dbReference>
<dbReference type="Gene3D" id="3.30.70.270">
    <property type="match status" value="1"/>
</dbReference>
<dbReference type="SUPFAM" id="SSF55073">
    <property type="entry name" value="Nucleotide cyclase"/>
    <property type="match status" value="1"/>
</dbReference>
<dbReference type="EC" id="2.7.7.65" evidence="3"/>
<dbReference type="InterPro" id="IPR043128">
    <property type="entry name" value="Rev_trsase/Diguanyl_cyclase"/>
</dbReference>
<sequence length="302" mass="33515">MSTAITAKKIIGLPQSVQLQQQLRHSERLDEACALLTRELQRSLDLQEILDAYVRISASLVNFLSLSFGRENEAPLYVHGELSRYRVAYALEFGNDNPGEVVFSRERPFDEEELKSLEQTLSCLGYPLRNAMIYQAAIQAARQDALTGVGNRAALNQTLATETALASRYGADMTMLIVDVDHFKYINDSFGHATGDVVLKEIASRLTAMTRKTDDVFRYGGEEFVLLLRNTGETSATILAERIRRAIECAPVRCNERNITATISIGLAGFRPGMNAEQLLETADSALYRAKKEGRNRVCSAA</sequence>
<comment type="caution">
    <text evidence="6">The sequence shown here is derived from an EMBL/GenBank/DDBJ whole genome shotgun (WGS) entry which is preliminary data.</text>
</comment>
<dbReference type="PANTHER" id="PTHR45138:SF9">
    <property type="entry name" value="DIGUANYLATE CYCLASE DGCM-RELATED"/>
    <property type="match status" value="1"/>
</dbReference>
<proteinExistence type="predicted"/>
<evidence type="ECO:0000256" key="4">
    <source>
        <dbReference type="ARBA" id="ARBA00034247"/>
    </source>
</evidence>
<dbReference type="GO" id="GO:0043709">
    <property type="term" value="P:cell adhesion involved in single-species biofilm formation"/>
    <property type="evidence" value="ECO:0007669"/>
    <property type="project" value="TreeGrafter"/>
</dbReference>
<reference evidence="6 7" key="1">
    <citation type="submission" date="2019-03" db="EMBL/GenBank/DDBJ databases">
        <title>Genomic Encyclopedia of Type Strains, Phase IV (KMG-IV): sequencing the most valuable type-strain genomes for metagenomic binning, comparative biology and taxonomic classification.</title>
        <authorList>
            <person name="Goeker M."/>
        </authorList>
    </citation>
    <scope>NUCLEOTIDE SEQUENCE [LARGE SCALE GENOMIC DNA]</scope>
    <source>
        <strain evidence="6 7">DSM 103792</strain>
    </source>
</reference>
<dbReference type="InterPro" id="IPR050469">
    <property type="entry name" value="Diguanylate_Cyclase"/>
</dbReference>
<dbReference type="GO" id="GO:0005886">
    <property type="term" value="C:plasma membrane"/>
    <property type="evidence" value="ECO:0007669"/>
    <property type="project" value="UniProtKB-SubCell"/>
</dbReference>
<evidence type="ECO:0000313" key="6">
    <source>
        <dbReference type="EMBL" id="TDQ51084.1"/>
    </source>
</evidence>
<dbReference type="Proteomes" id="UP000295375">
    <property type="component" value="Unassembled WGS sequence"/>
</dbReference>
<dbReference type="GO" id="GO:0052621">
    <property type="term" value="F:diguanylate cyclase activity"/>
    <property type="evidence" value="ECO:0007669"/>
    <property type="project" value="UniProtKB-EC"/>
</dbReference>
<dbReference type="SMART" id="SM00267">
    <property type="entry name" value="GGDEF"/>
    <property type="match status" value="1"/>
</dbReference>
<evidence type="ECO:0000256" key="1">
    <source>
        <dbReference type="ARBA" id="ARBA00001946"/>
    </source>
</evidence>